<evidence type="ECO:0000256" key="10">
    <source>
        <dbReference type="SAM" id="Phobius"/>
    </source>
</evidence>
<feature type="transmembrane region" description="Helical" evidence="10">
    <location>
        <begin position="1189"/>
        <end position="1211"/>
    </location>
</feature>
<feature type="region of interest" description="Disordered" evidence="9">
    <location>
        <begin position="220"/>
        <end position="317"/>
    </location>
</feature>
<evidence type="ECO:0000256" key="8">
    <source>
        <dbReference type="RuleBase" id="RU003857"/>
    </source>
</evidence>
<dbReference type="Proteomes" id="UP000292052">
    <property type="component" value="Unassembled WGS sequence"/>
</dbReference>
<dbReference type="EMBL" id="QDEB01104290">
    <property type="protein sequence ID" value="RZC18406.1"/>
    <property type="molecule type" value="Genomic_DNA"/>
</dbReference>
<feature type="compositionally biased region" description="Polar residues" evidence="9">
    <location>
        <begin position="698"/>
        <end position="710"/>
    </location>
</feature>
<keyword evidence="7 8" id="KW-0407">Ion channel</keyword>
<dbReference type="Pfam" id="PF07885">
    <property type="entry name" value="Ion_trans_2"/>
    <property type="match status" value="4"/>
</dbReference>
<feature type="domain" description="Potassium channel" evidence="11">
    <location>
        <begin position="1047"/>
        <end position="1106"/>
    </location>
</feature>
<keyword evidence="2 8" id="KW-0813">Transport</keyword>
<comment type="caution">
    <text evidence="12">The sequence shown here is derived from an EMBL/GenBank/DDBJ whole genome shotgun (WGS) entry which is preliminary data.</text>
</comment>
<feature type="compositionally biased region" description="Polar residues" evidence="9">
    <location>
        <begin position="841"/>
        <end position="867"/>
    </location>
</feature>
<evidence type="ECO:0000256" key="5">
    <source>
        <dbReference type="ARBA" id="ARBA00023065"/>
    </source>
</evidence>
<name>A0A482VFI5_ASBVE</name>
<keyword evidence="5 8" id="KW-0406">Ion transport</keyword>
<evidence type="ECO:0000256" key="6">
    <source>
        <dbReference type="ARBA" id="ARBA00023136"/>
    </source>
</evidence>
<evidence type="ECO:0000259" key="11">
    <source>
        <dbReference type="Pfam" id="PF07885"/>
    </source>
</evidence>
<sequence>MESDSISIKTQNSIPPRKQVGFTRTRPTLIIPPPQDYRQQYTGTSGPTPNHLHPRKQSVFNFEQLQDFTKTGLGAGEKCAYWLYNKLRSWSRKWFTHIFLSVVLIVYTIGGALIFELIEGQTEAAVELEIRSARDKLMKYLRESSLTGPRETTLDEWMGEASRKLQDYEHEIVQRYHTTHKLVVANRSGKIWTLWNAIVFCSTVYTTIEIDMARIEAMVTPEQVHSASVAKKRRTYTKKRSAHRRDQTPLKEIDDKTTTTDEDAPEQRPKTPERRRRKKTVSKQTDSKSEPENTEIEKPQTTVKKSRSFTKTTNDDYKKRESITELAQAEVVALFNKTKKGIAAAANRGREKLKKFDKEQVKRSQSAPHAFTQEELIESFRKAQLLDDSSPKPIRKESSSSVISEQIPAPKPFRPEVQEFVRQRRKQRAISTKIVEILDPKTSNVIATKTIVKPDFRLRQLFSVIRVFTIKELLASFRMFKMDMKDECQRIRILRNRCMCELFIIMIYCGLGGFLFKFIEGSFEYFYKCGVKRVKRDFIELLWIKSHNLREEDWKSLARNKLRTFEEELHVAHEAGMKTYSGQRSWSFLNAVVYCLSIVTTIGYGHIYPETKTGKALTIVYAIIGIPLFLLALTDFGKLFTRCIKFLWSFVRRLYYTGSCRKVRKTTHAKEIIKGAQMMYEIATFRRPSIFSDAENPETPSTQIGDDTPTTPAMSNFEIDDEFNLPVSLAIFILLLYIFLGGLIYCVWERWAFFDSFYFVFISMSTVGFGDMVPDDAICMIVSIVYLVFGLALMSMCINVVQDKLGDTFKQASSKIGVTIGIAVSDDDGSIATVPPDTVEIPQSDSNSIKSVGTPSSLKTSNSVSPTSRKQVGFARIRPTLIIPPPQDYKVPQQYTATAGISGPTPVYIAKESVFSFQHQLHGIKDFTKSGLGAGEKCAYWLYNKLKTWSRKWFTHMFLTLVLVIYTIGGALLFEYIEAPEEPPVQLIDIRIPRYNLITDLRNLSLMMPNQDSDEEWENQAIQSLQDYEEVYTSWYTKDKLLKKNLEGKRWTFWNAIVFCGTIYTTIGYGHIVPQTMTGKVLTIVYSIIGIPLFLLALTDFGKLFTRCIKVFWSFVRRVYYTGSCRQVRKTAHMEEIFKGAQKVYEIATFRRPSAFVDPENPEAVQTTSIGDQTPTTPALSNFEIDDEFNLPISLAIFILVVYILLGALIYSLWEDWAFFNAFYFVFISMSTIGFGDMVPDDPACMIVSIVYLVFGLALMSMCINVVQVKLSDTFKQASSKIGATIGITVADDDGSITVVPPENIEMPQVHHSKSLGSLTTPNDINENEQEKIEIS</sequence>
<feature type="transmembrane region" description="Helical" evidence="10">
    <location>
        <begin position="1084"/>
        <end position="1105"/>
    </location>
</feature>
<feature type="transmembrane region" description="Helical" evidence="10">
    <location>
        <begin position="1247"/>
        <end position="1267"/>
    </location>
</feature>
<accession>A0A482VFI5</accession>
<feature type="compositionally biased region" description="Basic and acidic residues" evidence="9">
    <location>
        <begin position="285"/>
        <end position="298"/>
    </location>
</feature>
<feature type="domain" description="Potassium channel" evidence="11">
    <location>
        <begin position="733"/>
        <end position="805"/>
    </location>
</feature>
<feature type="compositionally biased region" description="Polar residues" evidence="9">
    <location>
        <begin position="1315"/>
        <end position="1325"/>
    </location>
</feature>
<evidence type="ECO:0000313" key="13">
    <source>
        <dbReference type="Proteomes" id="UP000292052"/>
    </source>
</evidence>
<evidence type="ECO:0000256" key="2">
    <source>
        <dbReference type="ARBA" id="ARBA00022448"/>
    </source>
</evidence>
<keyword evidence="13" id="KW-1185">Reference proteome</keyword>
<feature type="transmembrane region" description="Helical" evidence="10">
    <location>
        <begin position="94"/>
        <end position="115"/>
    </location>
</feature>
<feature type="compositionally biased region" description="Basic and acidic residues" evidence="9">
    <location>
        <begin position="244"/>
        <end position="272"/>
    </location>
</feature>
<comment type="similarity">
    <text evidence="8">Belongs to the two pore domain potassium channel (TC 1.A.1.8) family.</text>
</comment>
<feature type="region of interest" description="Disordered" evidence="9">
    <location>
        <begin position="1311"/>
        <end position="1336"/>
    </location>
</feature>
<evidence type="ECO:0000256" key="9">
    <source>
        <dbReference type="SAM" id="MobiDB-lite"/>
    </source>
</evidence>
<organism evidence="12 13">
    <name type="scientific">Asbolus verrucosus</name>
    <name type="common">Desert ironclad beetle</name>
    <dbReference type="NCBI Taxonomy" id="1661398"/>
    <lineage>
        <taxon>Eukaryota</taxon>
        <taxon>Metazoa</taxon>
        <taxon>Ecdysozoa</taxon>
        <taxon>Arthropoda</taxon>
        <taxon>Hexapoda</taxon>
        <taxon>Insecta</taxon>
        <taxon>Pterygota</taxon>
        <taxon>Neoptera</taxon>
        <taxon>Endopterygota</taxon>
        <taxon>Coleoptera</taxon>
        <taxon>Polyphaga</taxon>
        <taxon>Cucujiformia</taxon>
        <taxon>Tenebrionidae</taxon>
        <taxon>Pimeliinae</taxon>
        <taxon>Asbolus</taxon>
    </lineage>
</organism>
<evidence type="ECO:0000256" key="7">
    <source>
        <dbReference type="ARBA" id="ARBA00023303"/>
    </source>
</evidence>
<feature type="transmembrane region" description="Helical" evidence="10">
    <location>
        <begin position="587"/>
        <end position="607"/>
    </location>
</feature>
<dbReference type="SUPFAM" id="SSF81324">
    <property type="entry name" value="Voltage-gated potassium channels"/>
    <property type="match status" value="5"/>
</dbReference>
<keyword evidence="6 10" id="KW-0472">Membrane</keyword>
<evidence type="ECO:0000313" key="12">
    <source>
        <dbReference type="EMBL" id="RZC18406.1"/>
    </source>
</evidence>
<dbReference type="PANTHER" id="PTHR11003">
    <property type="entry name" value="POTASSIUM CHANNEL, SUBFAMILY K"/>
    <property type="match status" value="1"/>
</dbReference>
<keyword evidence="4 10" id="KW-1133">Transmembrane helix</keyword>
<reference evidence="12 13" key="1">
    <citation type="submission" date="2017-03" db="EMBL/GenBank/DDBJ databases">
        <title>Genome of the blue death feigning beetle - Asbolus verrucosus.</title>
        <authorList>
            <person name="Rider S.D."/>
        </authorList>
    </citation>
    <scope>NUCLEOTIDE SEQUENCE [LARGE SCALE GENOMIC DNA]</scope>
    <source>
        <strain evidence="12">Butters</strain>
        <tissue evidence="12">Head and leg muscle</tissue>
    </source>
</reference>
<feature type="compositionally biased region" description="Basic residues" evidence="9">
    <location>
        <begin position="230"/>
        <end position="243"/>
    </location>
</feature>
<feature type="transmembrane region" description="Helical" evidence="10">
    <location>
        <begin position="953"/>
        <end position="974"/>
    </location>
</feature>
<dbReference type="PANTHER" id="PTHR11003:SF335">
    <property type="entry name" value="POTASSIUM CHANNEL DOMAIN-CONTAINING PROTEIN"/>
    <property type="match status" value="1"/>
</dbReference>
<evidence type="ECO:0000256" key="3">
    <source>
        <dbReference type="ARBA" id="ARBA00022692"/>
    </source>
</evidence>
<feature type="region of interest" description="Disordered" evidence="9">
    <location>
        <begin position="388"/>
        <end position="407"/>
    </location>
</feature>
<dbReference type="GO" id="GO:0005886">
    <property type="term" value="C:plasma membrane"/>
    <property type="evidence" value="ECO:0007669"/>
    <property type="project" value="TreeGrafter"/>
</dbReference>
<feature type="region of interest" description="Disordered" evidence="9">
    <location>
        <begin position="691"/>
        <end position="710"/>
    </location>
</feature>
<dbReference type="Gene3D" id="1.10.287.70">
    <property type="match status" value="3"/>
</dbReference>
<proteinExistence type="inferred from homology"/>
<feature type="transmembrane region" description="Helical" evidence="10">
    <location>
        <begin position="777"/>
        <end position="801"/>
    </location>
</feature>
<feature type="transmembrane region" description="Helical" evidence="10">
    <location>
        <begin position="723"/>
        <end position="745"/>
    </location>
</feature>
<feature type="region of interest" description="Disordered" evidence="9">
    <location>
        <begin position="840"/>
        <end position="867"/>
    </location>
</feature>
<protein>
    <recommendedName>
        <fullName evidence="11">Potassium channel domain-containing protein</fullName>
    </recommendedName>
</protein>
<dbReference type="InterPro" id="IPR013099">
    <property type="entry name" value="K_chnl_dom"/>
</dbReference>
<feature type="domain" description="Potassium channel" evidence="11">
    <location>
        <begin position="1199"/>
        <end position="1271"/>
    </location>
</feature>
<feature type="transmembrane region" description="Helical" evidence="10">
    <location>
        <begin position="1051"/>
        <end position="1072"/>
    </location>
</feature>
<keyword evidence="3 8" id="KW-0812">Transmembrane</keyword>
<comment type="subcellular location">
    <subcellularLocation>
        <location evidence="1">Membrane</location>
        <topology evidence="1">Multi-pass membrane protein</topology>
    </subcellularLocation>
</comment>
<dbReference type="STRING" id="1661398.A0A482VFI5"/>
<feature type="domain" description="Potassium channel" evidence="11">
    <location>
        <begin position="583"/>
        <end position="641"/>
    </location>
</feature>
<dbReference type="OrthoDB" id="297496at2759"/>
<dbReference type="PRINTS" id="PR01333">
    <property type="entry name" value="2POREKCHANEL"/>
</dbReference>
<feature type="transmembrane region" description="Helical" evidence="10">
    <location>
        <begin position="502"/>
        <end position="519"/>
    </location>
</feature>
<evidence type="ECO:0000256" key="4">
    <source>
        <dbReference type="ARBA" id="ARBA00022989"/>
    </source>
</evidence>
<feature type="transmembrane region" description="Helical" evidence="10">
    <location>
        <begin position="619"/>
        <end position="640"/>
    </location>
</feature>
<gene>
    <name evidence="12" type="ORF">BDFB_001752</name>
</gene>
<evidence type="ECO:0000256" key="1">
    <source>
        <dbReference type="ARBA" id="ARBA00004141"/>
    </source>
</evidence>
<feature type="transmembrane region" description="Helical" evidence="10">
    <location>
        <begin position="1217"/>
        <end position="1235"/>
    </location>
</feature>
<dbReference type="GO" id="GO:0022841">
    <property type="term" value="F:potassium ion leak channel activity"/>
    <property type="evidence" value="ECO:0007669"/>
    <property type="project" value="TreeGrafter"/>
</dbReference>
<dbReference type="InterPro" id="IPR003280">
    <property type="entry name" value="2pore_dom_K_chnl"/>
</dbReference>
<dbReference type="GO" id="GO:0015271">
    <property type="term" value="F:outward rectifier potassium channel activity"/>
    <property type="evidence" value="ECO:0007669"/>
    <property type="project" value="TreeGrafter"/>
</dbReference>
<dbReference type="GO" id="GO:0030322">
    <property type="term" value="P:stabilization of membrane potential"/>
    <property type="evidence" value="ECO:0007669"/>
    <property type="project" value="TreeGrafter"/>
</dbReference>